<dbReference type="AlphaFoldDB" id="A0A377M972"/>
<dbReference type="InterPro" id="IPR025949">
    <property type="entry name" value="PapC-like_C"/>
</dbReference>
<evidence type="ECO:0000259" key="1">
    <source>
        <dbReference type="Pfam" id="PF13953"/>
    </source>
</evidence>
<evidence type="ECO:0000313" key="3">
    <source>
        <dbReference type="Proteomes" id="UP000255106"/>
    </source>
</evidence>
<dbReference type="GO" id="GO:0009297">
    <property type="term" value="P:pilus assembly"/>
    <property type="evidence" value="ECO:0007669"/>
    <property type="project" value="InterPro"/>
</dbReference>
<accession>A0A377M972</accession>
<dbReference type="Gene3D" id="2.60.40.2070">
    <property type="match status" value="1"/>
</dbReference>
<dbReference type="Pfam" id="PF13953">
    <property type="entry name" value="PapC_C"/>
    <property type="match status" value="1"/>
</dbReference>
<organism evidence="2 3">
    <name type="scientific">Enterobacter cloacae</name>
    <dbReference type="NCBI Taxonomy" id="550"/>
    <lineage>
        <taxon>Bacteria</taxon>
        <taxon>Pseudomonadati</taxon>
        <taxon>Pseudomonadota</taxon>
        <taxon>Gammaproteobacteria</taxon>
        <taxon>Enterobacterales</taxon>
        <taxon>Enterobacteriaceae</taxon>
        <taxon>Enterobacter</taxon>
        <taxon>Enterobacter cloacae complex</taxon>
    </lineage>
</organism>
<evidence type="ECO:0000313" key="2">
    <source>
        <dbReference type="EMBL" id="STQ14929.1"/>
    </source>
</evidence>
<name>A0A377M972_ENTCL</name>
<dbReference type="PANTHER" id="PTHR30451">
    <property type="entry name" value="OUTER MEMBRANE USHER PROTEIN"/>
    <property type="match status" value="1"/>
</dbReference>
<sequence length="77" mass="8249">MMGTLRLVDNSVPPFGAEIYNADGVSVAMVLEDGKAWLAGINANETLNVMWGGKQQCKVTVPPGENNGRSDMLLPCR</sequence>
<dbReference type="GO" id="GO:0009279">
    <property type="term" value="C:cell outer membrane"/>
    <property type="evidence" value="ECO:0007669"/>
    <property type="project" value="TreeGrafter"/>
</dbReference>
<dbReference type="InterPro" id="IPR043142">
    <property type="entry name" value="PapC-like_C_sf"/>
</dbReference>
<reference evidence="2 3" key="1">
    <citation type="submission" date="2018-06" db="EMBL/GenBank/DDBJ databases">
        <authorList>
            <consortium name="Pathogen Informatics"/>
            <person name="Doyle S."/>
        </authorList>
    </citation>
    <scope>NUCLEOTIDE SEQUENCE [LARGE SCALE GENOMIC DNA]</scope>
    <source>
        <strain evidence="2 3">NCTC10005</strain>
    </source>
</reference>
<gene>
    <name evidence="2" type="primary">papC_10</name>
    <name evidence="2" type="ORF">NCTC10005_07802</name>
</gene>
<protein>
    <submittedName>
        <fullName evidence="2">Outer membrane usher protein PmfC</fullName>
    </submittedName>
</protein>
<feature type="domain" description="PapC-like C-terminal" evidence="1">
    <location>
        <begin position="4"/>
        <end position="60"/>
    </location>
</feature>
<dbReference type="GO" id="GO:0015473">
    <property type="term" value="F:fimbrial usher porin activity"/>
    <property type="evidence" value="ECO:0007669"/>
    <property type="project" value="InterPro"/>
</dbReference>
<dbReference type="Proteomes" id="UP000255106">
    <property type="component" value="Unassembled WGS sequence"/>
</dbReference>
<dbReference type="EMBL" id="UGJB01000004">
    <property type="protein sequence ID" value="STQ14929.1"/>
    <property type="molecule type" value="Genomic_DNA"/>
</dbReference>
<dbReference type="PANTHER" id="PTHR30451:SF21">
    <property type="entry name" value="FIMBRIAL USHER DOMAIN-CONTAINING PROTEIN YDET-RELATED"/>
    <property type="match status" value="1"/>
</dbReference>
<proteinExistence type="predicted"/>
<dbReference type="InterPro" id="IPR000015">
    <property type="entry name" value="Fimb_usher"/>
</dbReference>